<feature type="domain" description="Guanylate cyclase" evidence="2">
    <location>
        <begin position="254"/>
        <end position="386"/>
    </location>
</feature>
<reference evidence="3" key="1">
    <citation type="submission" date="2021-02" db="EMBL/GenBank/DDBJ databases">
        <authorList>
            <person name="Dougan E. K."/>
            <person name="Rhodes N."/>
            <person name="Thang M."/>
            <person name="Chan C."/>
        </authorList>
    </citation>
    <scope>NUCLEOTIDE SEQUENCE</scope>
</reference>
<dbReference type="SUPFAM" id="SSF55073">
    <property type="entry name" value="Nucleotide cyclase"/>
    <property type="match status" value="1"/>
</dbReference>
<dbReference type="InterPro" id="IPR035965">
    <property type="entry name" value="PAS-like_dom_sf"/>
</dbReference>
<dbReference type="SMART" id="SM00044">
    <property type="entry name" value="CYCc"/>
    <property type="match status" value="1"/>
</dbReference>
<dbReference type="InterPro" id="IPR000014">
    <property type="entry name" value="PAS"/>
</dbReference>
<dbReference type="GO" id="GO:0070482">
    <property type="term" value="P:response to oxygen levels"/>
    <property type="evidence" value="ECO:0007669"/>
    <property type="project" value="TreeGrafter"/>
</dbReference>
<evidence type="ECO:0000256" key="1">
    <source>
        <dbReference type="SAM" id="MobiDB-lite"/>
    </source>
</evidence>
<dbReference type="GO" id="GO:0019934">
    <property type="term" value="P:cGMP-mediated signaling"/>
    <property type="evidence" value="ECO:0007669"/>
    <property type="project" value="TreeGrafter"/>
</dbReference>
<dbReference type="CDD" id="cd07302">
    <property type="entry name" value="CHD"/>
    <property type="match status" value="1"/>
</dbReference>
<dbReference type="Pfam" id="PF00211">
    <property type="entry name" value="Guanylate_cyc"/>
    <property type="match status" value="1"/>
</dbReference>
<dbReference type="SUPFAM" id="SSF55785">
    <property type="entry name" value="PYP-like sensor domain (PAS domain)"/>
    <property type="match status" value="1"/>
</dbReference>
<protein>
    <recommendedName>
        <fullName evidence="2">Guanylate cyclase domain-containing protein</fullName>
    </recommendedName>
</protein>
<dbReference type="InterPro" id="IPR029787">
    <property type="entry name" value="Nucleotide_cyclase"/>
</dbReference>
<dbReference type="PANTHER" id="PTHR45655:SF13">
    <property type="entry name" value="SOLUBLE GUANYLATE CYCLASE GCY-32-RELATED"/>
    <property type="match status" value="1"/>
</dbReference>
<keyword evidence="4" id="KW-1185">Reference proteome</keyword>
<dbReference type="GO" id="GO:0008074">
    <property type="term" value="C:guanylate cyclase complex, soluble"/>
    <property type="evidence" value="ECO:0007669"/>
    <property type="project" value="TreeGrafter"/>
</dbReference>
<dbReference type="EMBL" id="CAJNNV010026858">
    <property type="protein sequence ID" value="CAE8619156.1"/>
    <property type="molecule type" value="Genomic_DNA"/>
</dbReference>
<evidence type="ECO:0000313" key="4">
    <source>
        <dbReference type="Proteomes" id="UP000654075"/>
    </source>
</evidence>
<sequence length="490" mass="54689">MIQRSEASMIQHESSPRSMIQPSPFDCPFFKIHSSSRSMIQRVKPKLNPLRCPVQSDAKAQVCPHMSPIQMEAKRKNEARFCPLMSPVQSEAKCKHEEEETEVETTDEPNSFCCLLQCDSEHVIQEASMLACALLRYDRQDLVGRPILDLMPPAVALVHRKMFRDLRQCSPGDFSRAARQIKSNMSKCREFVLLDSHHDPVVCDVSVDLRSDLSSTVLLKEVKGKVLHTVPRGFEKFINTSKPCFHAKEYDNAVCIMLDLAGSTEFACAHSSMDMVKLLHNVYITVSDVVARIAFPYAYIHEVVGDSVLMLVDAGFMVSYPSKTALISLDVALESQRQVDQKLSDLGADACWARVGIAMGRISAGVVDGRNFRIFGETVHKAQRLQSICPRSKVVCCTDFLKLLCEQTARSFVILCEQMQEQVFSSPFVSIVQKHLPDFTLMSYRTGQECNVECLRTDLKGFGSVSYAVIDCPCGGKLLDCRLVGGAHSS</sequence>
<name>A0A813FYM5_POLGL</name>
<dbReference type="PROSITE" id="PS50125">
    <property type="entry name" value="GUANYLATE_CYCLASE_2"/>
    <property type="match status" value="1"/>
</dbReference>
<organism evidence="3 4">
    <name type="scientific">Polarella glacialis</name>
    <name type="common">Dinoflagellate</name>
    <dbReference type="NCBI Taxonomy" id="89957"/>
    <lineage>
        <taxon>Eukaryota</taxon>
        <taxon>Sar</taxon>
        <taxon>Alveolata</taxon>
        <taxon>Dinophyceae</taxon>
        <taxon>Suessiales</taxon>
        <taxon>Suessiaceae</taxon>
        <taxon>Polarella</taxon>
    </lineage>
</organism>
<feature type="region of interest" description="Disordered" evidence="1">
    <location>
        <begin position="1"/>
        <end position="21"/>
    </location>
</feature>
<dbReference type="Proteomes" id="UP000654075">
    <property type="component" value="Unassembled WGS sequence"/>
</dbReference>
<dbReference type="InterPro" id="IPR001054">
    <property type="entry name" value="A/G_cyclase"/>
</dbReference>
<evidence type="ECO:0000259" key="2">
    <source>
        <dbReference type="PROSITE" id="PS50125"/>
    </source>
</evidence>
<accession>A0A813FYM5</accession>
<dbReference type="PANTHER" id="PTHR45655">
    <property type="entry name" value="GUANYLATE CYCLASE SOLUBLE SUBUNIT BETA-2"/>
    <property type="match status" value="1"/>
</dbReference>
<comment type="caution">
    <text evidence="3">The sequence shown here is derived from an EMBL/GenBank/DDBJ whole genome shotgun (WGS) entry which is preliminary data.</text>
</comment>
<dbReference type="GO" id="GO:0004383">
    <property type="term" value="F:guanylate cyclase activity"/>
    <property type="evidence" value="ECO:0007669"/>
    <property type="project" value="TreeGrafter"/>
</dbReference>
<dbReference type="Gene3D" id="3.30.450.20">
    <property type="entry name" value="PAS domain"/>
    <property type="match status" value="1"/>
</dbReference>
<proteinExistence type="predicted"/>
<gene>
    <name evidence="3" type="ORF">PGLA1383_LOCUS36747</name>
</gene>
<dbReference type="Gene3D" id="3.30.70.1230">
    <property type="entry name" value="Nucleotide cyclase"/>
    <property type="match status" value="1"/>
</dbReference>
<evidence type="ECO:0000313" key="3">
    <source>
        <dbReference type="EMBL" id="CAE8619156.1"/>
    </source>
</evidence>
<dbReference type="CDD" id="cd00130">
    <property type="entry name" value="PAS"/>
    <property type="match status" value="1"/>
</dbReference>
<dbReference type="AlphaFoldDB" id="A0A813FYM5"/>